<feature type="region of interest" description="Disordered" evidence="1">
    <location>
        <begin position="375"/>
        <end position="396"/>
    </location>
</feature>
<feature type="region of interest" description="Disordered" evidence="1">
    <location>
        <begin position="121"/>
        <end position="140"/>
    </location>
</feature>
<dbReference type="EMBL" id="KQ030756">
    <property type="protein sequence ID" value="KJZ69154.1"/>
    <property type="molecule type" value="Genomic_DNA"/>
</dbReference>
<evidence type="ECO:0000313" key="3">
    <source>
        <dbReference type="Proteomes" id="UP000054481"/>
    </source>
</evidence>
<dbReference type="OrthoDB" id="3772590at2759"/>
<organism evidence="2 3">
    <name type="scientific">Hirsutella minnesotensis 3608</name>
    <dbReference type="NCBI Taxonomy" id="1043627"/>
    <lineage>
        <taxon>Eukaryota</taxon>
        <taxon>Fungi</taxon>
        <taxon>Dikarya</taxon>
        <taxon>Ascomycota</taxon>
        <taxon>Pezizomycotina</taxon>
        <taxon>Sordariomycetes</taxon>
        <taxon>Hypocreomycetidae</taxon>
        <taxon>Hypocreales</taxon>
        <taxon>Ophiocordycipitaceae</taxon>
        <taxon>Hirsutella</taxon>
    </lineage>
</organism>
<evidence type="ECO:0008006" key="4">
    <source>
        <dbReference type="Google" id="ProtNLM"/>
    </source>
</evidence>
<accession>A0A0F8A164</accession>
<protein>
    <recommendedName>
        <fullName evidence="4">Retrotransposon gag domain-containing protein</fullName>
    </recommendedName>
</protein>
<gene>
    <name evidence="2" type="ORF">HIM_11455</name>
</gene>
<name>A0A0F8A164_9HYPO</name>
<reference evidence="2 3" key="1">
    <citation type="journal article" date="2014" name="Genome Biol. Evol.">
        <title>Comparative genomics and transcriptomics analyses reveal divergent lifestyle features of nematode endoparasitic fungus Hirsutella minnesotensis.</title>
        <authorList>
            <person name="Lai Y."/>
            <person name="Liu K."/>
            <person name="Zhang X."/>
            <person name="Zhang X."/>
            <person name="Li K."/>
            <person name="Wang N."/>
            <person name="Shu C."/>
            <person name="Wu Y."/>
            <person name="Wang C."/>
            <person name="Bushley K.E."/>
            <person name="Xiang M."/>
            <person name="Liu X."/>
        </authorList>
    </citation>
    <scope>NUCLEOTIDE SEQUENCE [LARGE SCALE GENOMIC DNA]</scope>
    <source>
        <strain evidence="2 3">3608</strain>
    </source>
</reference>
<dbReference type="Proteomes" id="UP000054481">
    <property type="component" value="Unassembled WGS sequence"/>
</dbReference>
<keyword evidence="3" id="KW-1185">Reference proteome</keyword>
<dbReference type="AlphaFoldDB" id="A0A0F8A164"/>
<sequence length="396" mass="43757">MAGAAVDTPSGSTTPAIELRPSIPILASIDGEAAFRSAWNNDSSSLMREVWALSQAVSNMHAEIMKLREMAIATTNITNSDIETLQTRLSTALMDSNDKNDTIAHMTGQIEAYKAIVATRGSHHQRSAEHPKPDPFSGGNTKELTEFLQKLELKLHMNRDWWRDETERMGFVISCLSGDAHAQVSYNVTHGIVKFPNVEAIITTLKTVYGDIDTAATAQKEIYDMRQGHKPLASFLPKWIAVAKLTEFEDKSLISHLKRALHPDIMWRLVVLKSTPATLAEFIGVVRQCDSECRQLNADYYKLKHSISDKSSTGTIPAMPGPKTPLDTNGEDAMDLSAVSWGAKDVASGRKPRSFEEKAARKAYCATHGLCNWCNSSDHKPHACPTAPWNKKEEKP</sequence>
<evidence type="ECO:0000313" key="2">
    <source>
        <dbReference type="EMBL" id="KJZ69154.1"/>
    </source>
</evidence>
<evidence type="ECO:0000256" key="1">
    <source>
        <dbReference type="SAM" id="MobiDB-lite"/>
    </source>
</evidence>
<proteinExistence type="predicted"/>